<feature type="binding site" evidence="3">
    <location>
        <position position="64"/>
    </location>
    <ligand>
        <name>Cu cation</name>
        <dbReference type="ChEBI" id="CHEBI:23378"/>
    </ligand>
</feature>
<accession>Q1MZ73</accession>
<evidence type="ECO:0000256" key="3">
    <source>
        <dbReference type="PIRSR" id="PIRSR603782-1"/>
    </source>
</evidence>
<dbReference type="EMBL" id="AAQH01000020">
    <property type="protein sequence ID" value="EAT11260.1"/>
    <property type="molecule type" value="Genomic_DNA"/>
</dbReference>
<comment type="caution">
    <text evidence="6">The sequence shown here is derived from an EMBL/GenBank/DDBJ whole genome shotgun (WGS) entry which is preliminary data.</text>
</comment>
<proteinExistence type="inferred from homology"/>
<organism evidence="6 7">
    <name type="scientific">Bermanella marisrubri</name>
    <dbReference type="NCBI Taxonomy" id="207949"/>
    <lineage>
        <taxon>Bacteria</taxon>
        <taxon>Pseudomonadati</taxon>
        <taxon>Pseudomonadota</taxon>
        <taxon>Gammaproteobacteria</taxon>
        <taxon>Oceanospirillales</taxon>
        <taxon>Oceanospirillaceae</taxon>
        <taxon>Bermanella</taxon>
    </lineage>
</organism>
<evidence type="ECO:0000256" key="2">
    <source>
        <dbReference type="ARBA" id="ARBA00023008"/>
    </source>
</evidence>
<dbReference type="SUPFAM" id="SSF52833">
    <property type="entry name" value="Thioredoxin-like"/>
    <property type="match status" value="1"/>
</dbReference>
<gene>
    <name evidence="6" type="ORF">RED65_08389</name>
</gene>
<reference evidence="6 7" key="1">
    <citation type="submission" date="2006-03" db="EMBL/GenBank/DDBJ databases">
        <authorList>
            <person name="Pinhassi J."/>
            <person name="Pedros-Alio C."/>
            <person name="Ferriera S."/>
            <person name="Johnson J."/>
            <person name="Kravitz S."/>
            <person name="Halpern A."/>
            <person name="Remington K."/>
            <person name="Beeson K."/>
            <person name="Tran B."/>
            <person name="Rogers Y.-H."/>
            <person name="Friedman R."/>
            <person name="Venter J.C."/>
        </authorList>
    </citation>
    <scope>NUCLEOTIDE SEQUENCE [LARGE SCALE GENOMIC DNA]</scope>
    <source>
        <strain evidence="6 7">RED65</strain>
    </source>
</reference>
<evidence type="ECO:0000256" key="1">
    <source>
        <dbReference type="ARBA" id="ARBA00010996"/>
    </source>
</evidence>
<dbReference type="InterPro" id="IPR036249">
    <property type="entry name" value="Thioredoxin-like_sf"/>
</dbReference>
<dbReference type="InterPro" id="IPR013766">
    <property type="entry name" value="Thioredoxin_domain"/>
</dbReference>
<comment type="similarity">
    <text evidence="1">Belongs to the SCO1/2 family.</text>
</comment>
<dbReference type="FunFam" id="3.40.30.10:FF:000013">
    <property type="entry name" value="Blast:Protein SCO1 homolog, mitochondrial"/>
    <property type="match status" value="1"/>
</dbReference>
<feature type="binding site" evidence="3">
    <location>
        <position position="68"/>
    </location>
    <ligand>
        <name>Cu cation</name>
        <dbReference type="ChEBI" id="CHEBI:23378"/>
    </ligand>
</feature>
<dbReference type="PROSITE" id="PS51352">
    <property type="entry name" value="THIOREDOXIN_2"/>
    <property type="match status" value="1"/>
</dbReference>
<dbReference type="OrthoDB" id="9790194at2"/>
<dbReference type="HOGENOM" id="CLU_050131_3_2_6"/>
<dbReference type="CDD" id="cd02968">
    <property type="entry name" value="SCO"/>
    <property type="match status" value="1"/>
</dbReference>
<evidence type="ECO:0000313" key="6">
    <source>
        <dbReference type="EMBL" id="EAT11260.1"/>
    </source>
</evidence>
<evidence type="ECO:0000256" key="4">
    <source>
        <dbReference type="PIRSR" id="PIRSR603782-2"/>
    </source>
</evidence>
<keyword evidence="2 3" id="KW-0186">Copper</keyword>
<protein>
    <submittedName>
        <fullName evidence="6">Sco1/SenC family protein</fullName>
    </submittedName>
</protein>
<evidence type="ECO:0000313" key="7">
    <source>
        <dbReference type="Proteomes" id="UP000004263"/>
    </source>
</evidence>
<dbReference type="GO" id="GO:0046872">
    <property type="term" value="F:metal ion binding"/>
    <property type="evidence" value="ECO:0007669"/>
    <property type="project" value="UniProtKB-KW"/>
</dbReference>
<feature type="binding site" evidence="3">
    <location>
        <position position="149"/>
    </location>
    <ligand>
        <name>Cu cation</name>
        <dbReference type="ChEBI" id="CHEBI:23378"/>
    </ligand>
</feature>
<name>Q1MZ73_9GAMM</name>
<dbReference type="STRING" id="207949.RED65_08389"/>
<dbReference type="AlphaFoldDB" id="Q1MZ73"/>
<dbReference type="Proteomes" id="UP000004263">
    <property type="component" value="Unassembled WGS sequence"/>
</dbReference>
<feature type="disulfide bond" description="Redox-active" evidence="4">
    <location>
        <begin position="64"/>
        <end position="68"/>
    </location>
</feature>
<dbReference type="InterPro" id="IPR003782">
    <property type="entry name" value="SCO1/SenC"/>
</dbReference>
<sequence length="182" mass="21099">MRYLTYLVLFTLVACSQPMPESYQPLPKAVEILDFSLTNQDSETVTKEDFIGQWSLVFFGFTYCPDVCPTTLAEMNRIAKNVEKDNFQVVMISVDPERDTPKQLKSYLEYFNPKFQGWTGALNEIEQLSRQLHVFFQKQPHGDSYLMDHSSQIILVNPQGEYQGFITEPFDTQKVSDFINQL</sequence>
<dbReference type="PANTHER" id="PTHR12151">
    <property type="entry name" value="ELECTRON TRANSPORT PROTIN SCO1/SENC FAMILY MEMBER"/>
    <property type="match status" value="1"/>
</dbReference>
<keyword evidence="7" id="KW-1185">Reference proteome</keyword>
<dbReference type="Pfam" id="PF02630">
    <property type="entry name" value="SCO1-SenC"/>
    <property type="match status" value="1"/>
</dbReference>
<keyword evidence="4" id="KW-1015">Disulfide bond</keyword>
<evidence type="ECO:0000259" key="5">
    <source>
        <dbReference type="PROSITE" id="PS51352"/>
    </source>
</evidence>
<dbReference type="Gene3D" id="3.40.30.10">
    <property type="entry name" value="Glutaredoxin"/>
    <property type="match status" value="1"/>
</dbReference>
<dbReference type="PANTHER" id="PTHR12151:SF25">
    <property type="entry name" value="LINALOOL DEHYDRATASE_ISOMERASE DOMAIN-CONTAINING PROTEIN"/>
    <property type="match status" value="1"/>
</dbReference>
<feature type="domain" description="Thioredoxin" evidence="5">
    <location>
        <begin position="26"/>
        <end position="182"/>
    </location>
</feature>
<keyword evidence="3" id="KW-0479">Metal-binding</keyword>
<dbReference type="PROSITE" id="PS51257">
    <property type="entry name" value="PROKAR_LIPOPROTEIN"/>
    <property type="match status" value="1"/>
</dbReference>
<dbReference type="RefSeq" id="WP_007019227.1">
    <property type="nucleotide sequence ID" value="NZ_CH724122.1"/>
</dbReference>